<reference evidence="4 5" key="1">
    <citation type="submission" date="2024-05" db="EMBL/GenBank/DDBJ databases">
        <title>The nuclear and mitochondrial genome assemblies of Tetragonisca angustula (Apidae: Meliponini), a tiny yet remarkable pollinator in the Neotropics.</title>
        <authorList>
            <person name="Ferrari R."/>
            <person name="Ricardo P.C."/>
            <person name="Dias F.C."/>
            <person name="Araujo N.S."/>
            <person name="Soares D.O."/>
            <person name="Zhou Q.-S."/>
            <person name="Zhu C.-D."/>
            <person name="Coutinho L."/>
            <person name="Airas M.C."/>
            <person name="Batista T.M."/>
        </authorList>
    </citation>
    <scope>NUCLEOTIDE SEQUENCE [LARGE SCALE GENOMIC DNA]</scope>
    <source>
        <strain evidence="4">ASF017062</strain>
        <tissue evidence="4">Abdomen</tissue>
    </source>
</reference>
<name>A0AAW1AFI7_9HYME</name>
<feature type="compositionally biased region" description="Basic and acidic residues" evidence="2">
    <location>
        <begin position="1"/>
        <end position="13"/>
    </location>
</feature>
<dbReference type="EMBL" id="JAWNGG020000020">
    <property type="protein sequence ID" value="KAK9308560.1"/>
    <property type="molecule type" value="Genomic_DNA"/>
</dbReference>
<sequence length="320" mass="36264">MDIEEEKWSEVVGRKAKRSNGQPNRQRNENMYMRRMDQTGKRIPRPSKRAAITLTVAPGSSTKYAEVMKKARRVKLKELGIEDIRCRRSISAAMVIEIPGKENQEKADKLATQLQNIFQAKKEIRVKRPEKMAEIRIRNLDNSVQYQEVIAAVAQKGGCKEDQIMTREIRHINPRAMESIWIRYPLSAARKLAQLNRIVIGWSASRVEILSPRPMQCFKCLRTGHVKAQCRAMVDRSGRCFRCGERGHAAKGCQALVKCPICSDLGAPAGHRMGSINCNPPGEKTLQGGDDVKVRTKVEEIKIERENVRGVWAVFFSSPN</sequence>
<evidence type="ECO:0000256" key="1">
    <source>
        <dbReference type="PROSITE-ProRule" id="PRU00047"/>
    </source>
</evidence>
<keyword evidence="1" id="KW-0479">Metal-binding</keyword>
<organism evidence="4 5">
    <name type="scientific">Tetragonisca angustula</name>
    <dbReference type="NCBI Taxonomy" id="166442"/>
    <lineage>
        <taxon>Eukaryota</taxon>
        <taxon>Metazoa</taxon>
        <taxon>Ecdysozoa</taxon>
        <taxon>Arthropoda</taxon>
        <taxon>Hexapoda</taxon>
        <taxon>Insecta</taxon>
        <taxon>Pterygota</taxon>
        <taxon>Neoptera</taxon>
        <taxon>Endopterygota</taxon>
        <taxon>Hymenoptera</taxon>
        <taxon>Apocrita</taxon>
        <taxon>Aculeata</taxon>
        <taxon>Apoidea</taxon>
        <taxon>Anthophila</taxon>
        <taxon>Apidae</taxon>
        <taxon>Tetragonisca</taxon>
    </lineage>
</organism>
<feature type="domain" description="CCHC-type" evidence="3">
    <location>
        <begin position="217"/>
        <end position="231"/>
    </location>
</feature>
<comment type="caution">
    <text evidence="4">The sequence shown here is derived from an EMBL/GenBank/DDBJ whole genome shotgun (WGS) entry which is preliminary data.</text>
</comment>
<dbReference type="Gene3D" id="4.10.60.10">
    <property type="entry name" value="Zinc finger, CCHC-type"/>
    <property type="match status" value="1"/>
</dbReference>
<protein>
    <recommendedName>
        <fullName evidence="3">CCHC-type domain-containing protein</fullName>
    </recommendedName>
</protein>
<dbReference type="GO" id="GO:0008270">
    <property type="term" value="F:zinc ion binding"/>
    <property type="evidence" value="ECO:0007669"/>
    <property type="project" value="UniProtKB-KW"/>
</dbReference>
<dbReference type="Proteomes" id="UP001432146">
    <property type="component" value="Unassembled WGS sequence"/>
</dbReference>
<evidence type="ECO:0000259" key="3">
    <source>
        <dbReference type="PROSITE" id="PS50158"/>
    </source>
</evidence>
<dbReference type="SMART" id="SM00343">
    <property type="entry name" value="ZnF_C2HC"/>
    <property type="match status" value="2"/>
</dbReference>
<accession>A0AAW1AFI7</accession>
<evidence type="ECO:0000313" key="5">
    <source>
        <dbReference type="Proteomes" id="UP001432146"/>
    </source>
</evidence>
<dbReference type="InterPro" id="IPR036875">
    <property type="entry name" value="Znf_CCHC_sf"/>
</dbReference>
<gene>
    <name evidence="4" type="ORF">QLX08_001540</name>
</gene>
<feature type="region of interest" description="Disordered" evidence="2">
    <location>
        <begin position="1"/>
        <end position="30"/>
    </location>
</feature>
<dbReference type="GO" id="GO:0003676">
    <property type="term" value="F:nucleic acid binding"/>
    <property type="evidence" value="ECO:0007669"/>
    <property type="project" value="InterPro"/>
</dbReference>
<dbReference type="AlphaFoldDB" id="A0AAW1AFI7"/>
<dbReference type="InterPro" id="IPR001878">
    <property type="entry name" value="Znf_CCHC"/>
</dbReference>
<proteinExistence type="predicted"/>
<keyword evidence="1" id="KW-0862">Zinc</keyword>
<evidence type="ECO:0000256" key="2">
    <source>
        <dbReference type="SAM" id="MobiDB-lite"/>
    </source>
</evidence>
<dbReference type="PROSITE" id="PS50158">
    <property type="entry name" value="ZF_CCHC"/>
    <property type="match status" value="2"/>
</dbReference>
<feature type="domain" description="CCHC-type" evidence="3">
    <location>
        <begin position="239"/>
        <end position="253"/>
    </location>
</feature>
<evidence type="ECO:0000313" key="4">
    <source>
        <dbReference type="EMBL" id="KAK9308560.1"/>
    </source>
</evidence>
<dbReference type="SUPFAM" id="SSF57756">
    <property type="entry name" value="Retrovirus zinc finger-like domains"/>
    <property type="match status" value="1"/>
</dbReference>
<keyword evidence="1" id="KW-0863">Zinc-finger</keyword>
<keyword evidence="5" id="KW-1185">Reference proteome</keyword>